<organism evidence="3 4">
    <name type="scientific">Sphingomonas spermidinifaciens</name>
    <dbReference type="NCBI Taxonomy" id="1141889"/>
    <lineage>
        <taxon>Bacteria</taxon>
        <taxon>Pseudomonadati</taxon>
        <taxon>Pseudomonadota</taxon>
        <taxon>Alphaproteobacteria</taxon>
        <taxon>Sphingomonadales</taxon>
        <taxon>Sphingomonadaceae</taxon>
        <taxon>Sphingomonas</taxon>
    </lineage>
</organism>
<dbReference type="InterPro" id="IPR000073">
    <property type="entry name" value="AB_hydrolase_1"/>
</dbReference>
<dbReference type="PRINTS" id="PR00412">
    <property type="entry name" value="EPOXHYDRLASE"/>
</dbReference>
<evidence type="ECO:0000259" key="2">
    <source>
        <dbReference type="Pfam" id="PF00561"/>
    </source>
</evidence>
<protein>
    <submittedName>
        <fullName evidence="3">Alpha/beta hydrolase</fullName>
    </submittedName>
</protein>
<comment type="caution">
    <text evidence="3">The sequence shown here is derived from an EMBL/GenBank/DDBJ whole genome shotgun (WGS) entry which is preliminary data.</text>
</comment>
<dbReference type="PROSITE" id="PS00560">
    <property type="entry name" value="CARBOXYPEPT_SER_HIS"/>
    <property type="match status" value="1"/>
</dbReference>
<dbReference type="InterPro" id="IPR033124">
    <property type="entry name" value="Ser_caboxypep_his_AS"/>
</dbReference>
<reference evidence="3 4" key="1">
    <citation type="submission" date="2017-09" db="EMBL/GenBank/DDBJ databases">
        <title>Sphingomonas spermidinifaciens 9NM-10, whole genome shotgun sequence.</title>
        <authorList>
            <person name="Feng G."/>
            <person name="Zhu H."/>
        </authorList>
    </citation>
    <scope>NUCLEOTIDE SEQUENCE [LARGE SCALE GENOMIC DNA]</scope>
    <source>
        <strain evidence="3 4">9NM-10</strain>
    </source>
</reference>
<dbReference type="GO" id="GO:0004185">
    <property type="term" value="F:serine-type carboxypeptidase activity"/>
    <property type="evidence" value="ECO:0007669"/>
    <property type="project" value="InterPro"/>
</dbReference>
<dbReference type="RefSeq" id="WP_096342959.1">
    <property type="nucleotide sequence ID" value="NZ_NWMW01000001.1"/>
</dbReference>
<dbReference type="InterPro" id="IPR000639">
    <property type="entry name" value="Epox_hydrolase-like"/>
</dbReference>
<evidence type="ECO:0000313" key="3">
    <source>
        <dbReference type="EMBL" id="PCD04565.1"/>
    </source>
</evidence>
<dbReference type="PRINTS" id="PR00111">
    <property type="entry name" value="ABHYDROLASE"/>
</dbReference>
<name>A0A2A4B9G3_9SPHN</name>
<gene>
    <name evidence="3" type="ORF">COC42_10025</name>
</gene>
<dbReference type="Proteomes" id="UP000218366">
    <property type="component" value="Unassembled WGS sequence"/>
</dbReference>
<dbReference type="EMBL" id="NWMW01000001">
    <property type="protein sequence ID" value="PCD04565.1"/>
    <property type="molecule type" value="Genomic_DNA"/>
</dbReference>
<dbReference type="SUPFAM" id="SSF53474">
    <property type="entry name" value="alpha/beta-Hydrolases"/>
    <property type="match status" value="1"/>
</dbReference>
<accession>A0A2A4B9G3</accession>
<dbReference type="Gene3D" id="3.40.50.1820">
    <property type="entry name" value="alpha/beta hydrolase"/>
    <property type="match status" value="1"/>
</dbReference>
<dbReference type="PANTHER" id="PTHR43329">
    <property type="entry name" value="EPOXIDE HYDROLASE"/>
    <property type="match status" value="1"/>
</dbReference>
<dbReference type="OrthoDB" id="9804723at2"/>
<evidence type="ECO:0000313" key="4">
    <source>
        <dbReference type="Proteomes" id="UP000218366"/>
    </source>
</evidence>
<proteinExistence type="predicted"/>
<keyword evidence="1 3" id="KW-0378">Hydrolase</keyword>
<sequence length="294" mass="32757">MIRVPLSTGVELDVAVAGEPGSPTMICLHGFPESHRTWRHQAAAFARDFHVIAPDQRGYARSDKPQEVEAYAADRIVADLIALADHFDAARFTLVAHDWGGAVAWLAALRHPDRIVRLVILNAPHPLLFQRSLFDDPQQRAGSQYIRSFRDPALETRIDAMGLERFFDGSFAPHVDAAAVAGERERYLEEWRQPGALTGMLNWYRASGIIVPAMDEAPDRPAWLDAPFPSIKVPTLVIWGMRDKALQPVQIEGLEELVDDLTVVPVEDAGHFVPWERPEAVNAAMREWLASHAA</sequence>
<dbReference type="AlphaFoldDB" id="A0A2A4B9G3"/>
<dbReference type="InterPro" id="IPR029058">
    <property type="entry name" value="AB_hydrolase_fold"/>
</dbReference>
<keyword evidence="4" id="KW-1185">Reference proteome</keyword>
<dbReference type="Pfam" id="PF00561">
    <property type="entry name" value="Abhydrolase_1"/>
    <property type="match status" value="1"/>
</dbReference>
<feature type="domain" description="AB hydrolase-1" evidence="2">
    <location>
        <begin position="23"/>
        <end position="278"/>
    </location>
</feature>
<evidence type="ECO:0000256" key="1">
    <source>
        <dbReference type="ARBA" id="ARBA00022801"/>
    </source>
</evidence>